<proteinExistence type="predicted"/>
<feature type="transmembrane region" description="Helical" evidence="2">
    <location>
        <begin position="7"/>
        <end position="25"/>
    </location>
</feature>
<keyword evidence="2" id="KW-1133">Transmembrane helix</keyword>
<evidence type="ECO:0000256" key="2">
    <source>
        <dbReference type="SAM" id="Phobius"/>
    </source>
</evidence>
<evidence type="ECO:0000313" key="4">
    <source>
        <dbReference type="Proteomes" id="UP000623269"/>
    </source>
</evidence>
<keyword evidence="2" id="KW-0812">Transmembrane</keyword>
<comment type="caution">
    <text evidence="3">The sequence shown here is derived from an EMBL/GenBank/DDBJ whole genome shotgun (WGS) entry which is preliminary data.</text>
</comment>
<organism evidence="3 4">
    <name type="scientific">Mobilitalea sibirica</name>
    <dbReference type="NCBI Taxonomy" id="1462919"/>
    <lineage>
        <taxon>Bacteria</taxon>
        <taxon>Bacillati</taxon>
        <taxon>Bacillota</taxon>
        <taxon>Clostridia</taxon>
        <taxon>Lachnospirales</taxon>
        <taxon>Lachnospiraceae</taxon>
        <taxon>Mobilitalea</taxon>
    </lineage>
</organism>
<dbReference type="RefSeq" id="WP_197660016.1">
    <property type="nucleotide sequence ID" value="NZ_JAEAGR010000002.1"/>
</dbReference>
<keyword evidence="2" id="KW-0472">Membrane</keyword>
<name>A0A8J7KV59_9FIRM</name>
<dbReference type="EMBL" id="JAEAGR010000002">
    <property type="protein sequence ID" value="MBH1939790.1"/>
    <property type="molecule type" value="Genomic_DNA"/>
</dbReference>
<feature type="compositionally biased region" description="Acidic residues" evidence="1">
    <location>
        <begin position="685"/>
        <end position="707"/>
    </location>
</feature>
<sequence length="1614" mass="181896">MKNKIKGILLIGIIMTISFFMPSFLDNSYNIQAADEAEWSEGDDGTGEFNGFTVVEIVPYKGMGEIGYLIGGQEPIDQELMTMNSASGQLNFLGGAITVYPSYEESAMPASGNPETGWFRARTYVTQNGYFEYVNGSGPELYRLNTNQTIYEKVDDGTGTHKAVLPSNITLANVYENVYNPLNYKNVQAYFIHQDDTEIPLYSTSIRYKPYSVTENVNHTGNYDYNPDTQRFILNKGAGKYDVLFTSSGSGSYFMAADYQIVDDNSGDYSYANINYILQSGGNYRVNTNGMTFTYEQYWNGYYRWVQDDTALSKPTNFFEEDGRIWVKGQRIYQPYQYTYNVQLVNNEWFKRHSLGIQANYAQDYPVRVITITPNELNLPENQHYIDEANLFYINANYNHNWAYIWLYENYSHEGQSLPYNQKYSDNQNSMVDNLNFAVNDLSWTSVDKIFRRIAGIGSYKASLIIDSTFYSQAINGSGEYDSLLRRNINVGYGGSDNGTSCNVAKLYIMVYQRNMIDFYNSFMNPDTTSTANRITNRTVNTNVNRTGSTGSFRRPNSSYSAGSNAALYWNENTFLPYGLNENGEMVAFTDLYANGIYNANMLATTTDLTDNVLTLNGQDIFTSKFLEPINLPDDSRDDASDHLSSLNPDGTPVTSFRLTDIVNVITNNGTGFEEVGGISYPDGSDVEGVEEETSDDTVDNPADDGTDGSNLRTYKRVLNIQPTADFTASEEAIRTILSEHNVQIVNMTSIQFNSSIEDINARYDMIYMGSGAGRYNYDRYGRVIYNDGGLDPYIYYNDGDTIAILNDLSNVWNVTTERFQGNDLTSQKVEELSEFLTAGYPMVLDANLYQRTNIRTNTDIYAFITQYRNNSSYPNFLNTADFYSTNTSIKRTFNNRLSYALNIIRPRISLIEPILAEDTDESYIYVDPNTDLLSIKFKILPKNANISPNTYNAYLYVDKNMDGVFDEATEQLSVVSGDGSLWEGLRESNSRVYSYQYDMSDLNGVYQWKLIVTRQNNSEIRGAVTGYATNTNKEDLYILHIRDNNSTYNLETKMNDTSSLMNQYGGEGTLNDYNLHIESMTVAEYVTYANDPNKPAYNSGDLSGTSRLLPYHLVILDNPNTSIPSNNVALTNLKDEIANGLPVIFTKNVLGYDRQASYYSGTQTSFLSSRTYNYLNRRNSNNYWLWEWLDNQLYIYRNMIGDNSSNLERDNAYTTNYLTKTNEGSITRYPYQINKAIRIATNHYSNDVTVDFNKSQNRMLIGWYSLSDSRSPVVKEIFGLGGTNSELYHGTYSSSPNDVKNNYYLFSNGLCFYSGINLAASDVAGNEEEIKLFINTIITAYKASDRVISSPPVITITNPVPVVEGTNKVITIRPTDLAEEEFILTFEIAESSSVMELDLTFDTGFVSDWHQIVYEVDVSGTLGDPIDIINNKVNNGTYAVKIPATQLDGENTLTIEVTNLQSNNASCEVILKYISPPVVTIEDPVPISNSSAQYIYVDIDFSEDDISLEGMQEVIFKVEKDIAMPAVNISITAEGENLMDGGADDVTVNKLVDGIEQPLILPTDSGLYKLYLPLTLMRDKNSREITITAEDITYGYNGSATVILLRRSLFPLD</sequence>
<evidence type="ECO:0000313" key="3">
    <source>
        <dbReference type="EMBL" id="MBH1939790.1"/>
    </source>
</evidence>
<reference evidence="3" key="1">
    <citation type="submission" date="2020-12" db="EMBL/GenBank/DDBJ databases">
        <title>M. sibirica DSM 26468T genome.</title>
        <authorList>
            <person name="Thieme N."/>
            <person name="Rettenmaier R."/>
            <person name="Zverlov V."/>
            <person name="Liebl W."/>
        </authorList>
    </citation>
    <scope>NUCLEOTIDE SEQUENCE</scope>
    <source>
        <strain evidence="3">DSM 26468</strain>
    </source>
</reference>
<dbReference type="Proteomes" id="UP000623269">
    <property type="component" value="Unassembled WGS sequence"/>
</dbReference>
<gene>
    <name evidence="3" type="ORF">I5677_02640</name>
</gene>
<evidence type="ECO:0000256" key="1">
    <source>
        <dbReference type="SAM" id="MobiDB-lite"/>
    </source>
</evidence>
<accession>A0A8J7KV59</accession>
<keyword evidence="4" id="KW-1185">Reference proteome</keyword>
<protein>
    <submittedName>
        <fullName evidence="3">DUF5057 domain-containing protein</fullName>
    </submittedName>
</protein>
<feature type="region of interest" description="Disordered" evidence="1">
    <location>
        <begin position="676"/>
        <end position="711"/>
    </location>
</feature>